<evidence type="ECO:0000313" key="3">
    <source>
        <dbReference type="EMBL" id="MCF3948586.1"/>
    </source>
</evidence>
<dbReference type="PANTHER" id="PTHR21240:SF19">
    <property type="entry name" value="CATALYTIC_ HYDROLASE"/>
    <property type="match status" value="1"/>
</dbReference>
<dbReference type="SUPFAM" id="SSF51556">
    <property type="entry name" value="Metallo-dependent hydrolases"/>
    <property type="match status" value="1"/>
</dbReference>
<dbReference type="Pfam" id="PF04909">
    <property type="entry name" value="Amidohydro_2"/>
    <property type="match status" value="1"/>
</dbReference>
<protein>
    <submittedName>
        <fullName evidence="3">Amidohydrolase family protein</fullName>
    </submittedName>
</protein>
<dbReference type="Proteomes" id="UP001521209">
    <property type="component" value="Unassembled WGS sequence"/>
</dbReference>
<sequence>MSFARPLVDMRTRPTFLHKFFGGLPGCPEFETVRWLNRRVGANDPDHFRRATDLDTFLAEMTDAGIGTGIMVGRSTPTVRISNDALAEIVQRSKGRLLGIASIDPLELGEQDALAELRRAIGQLDLSGLNVDAGFYEKALLPHDDRLMPLYEACSDMQIPVCIMSGPTTPDLTFNDPFAVDIVARTFPKLKIICCHGFYPRVADMIAVAFRNENVFVSPDMYTWSPGGRLYIEAANGFMRDQLLFGSSYPFRPMRQGVEDLGAADLTDEAVSRVGWENAEQLFKIGKQARHSVAQRA</sequence>
<evidence type="ECO:0000256" key="1">
    <source>
        <dbReference type="ARBA" id="ARBA00023239"/>
    </source>
</evidence>
<name>A0ABS9E0Q7_9PROT</name>
<dbReference type="InterPro" id="IPR032466">
    <property type="entry name" value="Metal_Hydrolase"/>
</dbReference>
<feature type="domain" description="Amidohydrolase-related" evidence="2">
    <location>
        <begin position="75"/>
        <end position="284"/>
    </location>
</feature>
<dbReference type="PANTHER" id="PTHR21240">
    <property type="entry name" value="2-AMINO-3-CARBOXYLMUCONATE-6-SEMIALDEHYDE DECARBOXYLASE"/>
    <property type="match status" value="1"/>
</dbReference>
<keyword evidence="4" id="KW-1185">Reference proteome</keyword>
<dbReference type="InterPro" id="IPR032465">
    <property type="entry name" value="ACMSD"/>
</dbReference>
<dbReference type="InterPro" id="IPR006680">
    <property type="entry name" value="Amidohydro-rel"/>
</dbReference>
<dbReference type="Gene3D" id="3.20.20.140">
    <property type="entry name" value="Metal-dependent hydrolases"/>
    <property type="match status" value="1"/>
</dbReference>
<evidence type="ECO:0000313" key="4">
    <source>
        <dbReference type="Proteomes" id="UP001521209"/>
    </source>
</evidence>
<accession>A0ABS9E0Q7</accession>
<proteinExistence type="predicted"/>
<evidence type="ECO:0000259" key="2">
    <source>
        <dbReference type="Pfam" id="PF04909"/>
    </source>
</evidence>
<organism evidence="3 4">
    <name type="scientific">Acidiphilium iwatense</name>
    <dbReference type="NCBI Taxonomy" id="768198"/>
    <lineage>
        <taxon>Bacteria</taxon>
        <taxon>Pseudomonadati</taxon>
        <taxon>Pseudomonadota</taxon>
        <taxon>Alphaproteobacteria</taxon>
        <taxon>Acetobacterales</taxon>
        <taxon>Acidocellaceae</taxon>
        <taxon>Acidiphilium</taxon>
    </lineage>
</organism>
<keyword evidence="1" id="KW-0456">Lyase</keyword>
<dbReference type="EMBL" id="JAKGBZ010000062">
    <property type="protein sequence ID" value="MCF3948586.1"/>
    <property type="molecule type" value="Genomic_DNA"/>
</dbReference>
<reference evidence="3 4" key="1">
    <citation type="submission" date="2022-01" db="EMBL/GenBank/DDBJ databases">
        <authorList>
            <person name="Won M."/>
            <person name="Kim S.-J."/>
            <person name="Kwon S.-W."/>
        </authorList>
    </citation>
    <scope>NUCLEOTIDE SEQUENCE [LARGE SCALE GENOMIC DNA]</scope>
    <source>
        <strain evidence="3 4">KCTC 23505</strain>
    </source>
</reference>
<gene>
    <name evidence="3" type="ORF">L2A60_18140</name>
</gene>
<comment type="caution">
    <text evidence="3">The sequence shown here is derived from an EMBL/GenBank/DDBJ whole genome shotgun (WGS) entry which is preliminary data.</text>
</comment>